<evidence type="ECO:0000313" key="2">
    <source>
        <dbReference type="EMBL" id="GBP64634.1"/>
    </source>
</evidence>
<evidence type="ECO:0000313" key="3">
    <source>
        <dbReference type="Proteomes" id="UP000299102"/>
    </source>
</evidence>
<dbReference type="AlphaFoldDB" id="A0A4C1XPZ1"/>
<organism evidence="2 3">
    <name type="scientific">Eumeta variegata</name>
    <name type="common">Bagworm moth</name>
    <name type="synonym">Eumeta japonica</name>
    <dbReference type="NCBI Taxonomy" id="151549"/>
    <lineage>
        <taxon>Eukaryota</taxon>
        <taxon>Metazoa</taxon>
        <taxon>Ecdysozoa</taxon>
        <taxon>Arthropoda</taxon>
        <taxon>Hexapoda</taxon>
        <taxon>Insecta</taxon>
        <taxon>Pterygota</taxon>
        <taxon>Neoptera</taxon>
        <taxon>Endopterygota</taxon>
        <taxon>Lepidoptera</taxon>
        <taxon>Glossata</taxon>
        <taxon>Ditrysia</taxon>
        <taxon>Tineoidea</taxon>
        <taxon>Psychidae</taxon>
        <taxon>Oiketicinae</taxon>
        <taxon>Eumeta</taxon>
    </lineage>
</organism>
<accession>A0A4C1XPZ1</accession>
<proteinExistence type="predicted"/>
<evidence type="ECO:0000256" key="1">
    <source>
        <dbReference type="SAM" id="MobiDB-lite"/>
    </source>
</evidence>
<keyword evidence="3" id="KW-1185">Reference proteome</keyword>
<dbReference type="Proteomes" id="UP000299102">
    <property type="component" value="Unassembled WGS sequence"/>
</dbReference>
<sequence length="95" mass="10358">MRCLRTALTHPLQRRSMAGMEWGTRCGYTPGTPGIDQAHSKLCKFITHAITSNIDQALRLKELVPETLRSALQHGSAGAARQPCAGAGHGDEWDF</sequence>
<feature type="region of interest" description="Disordered" evidence="1">
    <location>
        <begin position="74"/>
        <end position="95"/>
    </location>
</feature>
<reference evidence="2 3" key="1">
    <citation type="journal article" date="2019" name="Commun. Biol.">
        <title>The bagworm genome reveals a unique fibroin gene that provides high tensile strength.</title>
        <authorList>
            <person name="Kono N."/>
            <person name="Nakamura H."/>
            <person name="Ohtoshi R."/>
            <person name="Tomita M."/>
            <person name="Numata K."/>
            <person name="Arakawa K."/>
        </authorList>
    </citation>
    <scope>NUCLEOTIDE SEQUENCE [LARGE SCALE GENOMIC DNA]</scope>
</reference>
<protein>
    <submittedName>
        <fullName evidence="2">Uncharacterized protein</fullName>
    </submittedName>
</protein>
<gene>
    <name evidence="2" type="ORF">EVAR_46563_1</name>
</gene>
<comment type="caution">
    <text evidence="2">The sequence shown here is derived from an EMBL/GenBank/DDBJ whole genome shotgun (WGS) entry which is preliminary data.</text>
</comment>
<name>A0A4C1XPZ1_EUMVA</name>
<dbReference type="EMBL" id="BGZK01000903">
    <property type="protein sequence ID" value="GBP64634.1"/>
    <property type="molecule type" value="Genomic_DNA"/>
</dbReference>